<proteinExistence type="predicted"/>
<keyword evidence="1" id="KW-1133">Transmembrane helix</keyword>
<feature type="transmembrane region" description="Helical" evidence="1">
    <location>
        <begin position="7"/>
        <end position="27"/>
    </location>
</feature>
<evidence type="ECO:0000259" key="2">
    <source>
        <dbReference type="Pfam" id="PF22570"/>
    </source>
</evidence>
<gene>
    <name evidence="3" type="ORF">H9875_05655</name>
</gene>
<keyword evidence="1" id="KW-0472">Membrane</keyword>
<name>A0A9D1QRE2_9LACO</name>
<evidence type="ECO:0000313" key="3">
    <source>
        <dbReference type="EMBL" id="HIW72095.1"/>
    </source>
</evidence>
<dbReference type="AlphaFoldDB" id="A0A9D1QRE2"/>
<sequence length="245" mass="27413">MRRYRNWFWGTFFLVGAILLVVGQLGILPYHFGFWQLLFAIFLVAMLVDNLAHRSIGGSVFSLAFLAIVFAKPLGITALVPWTILVAAVLLTIGLSLIFGHHNFFRYQYYRSGDWHHRNAQVNHHDHQRVDKMTTDESVVDVDVHMGSSIRYLQSQDFQRANVDVHMGDAKLYFDDVQVSPDGAVIDLNVSLGGVELYLPRTWNVKINVDPSLGGVEEKGQTTGEGPIVTVQGHVSLSGLTVTYV</sequence>
<reference evidence="3" key="2">
    <citation type="submission" date="2021-04" db="EMBL/GenBank/DDBJ databases">
        <authorList>
            <person name="Gilroy R."/>
        </authorList>
    </citation>
    <scope>NUCLEOTIDE SEQUENCE</scope>
    <source>
        <strain evidence="3">CHK173-259</strain>
    </source>
</reference>
<feature type="transmembrane region" description="Helical" evidence="1">
    <location>
        <begin position="82"/>
        <end position="101"/>
    </location>
</feature>
<dbReference type="Proteomes" id="UP000886822">
    <property type="component" value="Unassembled WGS sequence"/>
</dbReference>
<feature type="transmembrane region" description="Helical" evidence="1">
    <location>
        <begin position="59"/>
        <end position="76"/>
    </location>
</feature>
<protein>
    <recommendedName>
        <fullName evidence="2">LiaF transmembrane domain-containing protein</fullName>
    </recommendedName>
</protein>
<dbReference type="EMBL" id="DXGJ01000044">
    <property type="protein sequence ID" value="HIW72095.1"/>
    <property type="molecule type" value="Genomic_DNA"/>
</dbReference>
<feature type="domain" description="LiaF transmembrane" evidence="2">
    <location>
        <begin position="8"/>
        <end position="102"/>
    </location>
</feature>
<accession>A0A9D1QRE2</accession>
<feature type="transmembrane region" description="Helical" evidence="1">
    <location>
        <begin position="33"/>
        <end position="52"/>
    </location>
</feature>
<keyword evidence="1" id="KW-0812">Transmembrane</keyword>
<organism evidence="3 4">
    <name type="scientific">Candidatus Levilactobacillus faecigallinarum</name>
    <dbReference type="NCBI Taxonomy" id="2838638"/>
    <lineage>
        <taxon>Bacteria</taxon>
        <taxon>Bacillati</taxon>
        <taxon>Bacillota</taxon>
        <taxon>Bacilli</taxon>
        <taxon>Lactobacillales</taxon>
        <taxon>Lactobacillaceae</taxon>
        <taxon>Levilactobacillus</taxon>
    </lineage>
</organism>
<dbReference type="InterPro" id="IPR054331">
    <property type="entry name" value="LiaF_TM"/>
</dbReference>
<evidence type="ECO:0000313" key="4">
    <source>
        <dbReference type="Proteomes" id="UP000886822"/>
    </source>
</evidence>
<evidence type="ECO:0000256" key="1">
    <source>
        <dbReference type="SAM" id="Phobius"/>
    </source>
</evidence>
<dbReference type="Pfam" id="PF22570">
    <property type="entry name" value="LiaF-TM"/>
    <property type="match status" value="1"/>
</dbReference>
<comment type="caution">
    <text evidence="3">The sequence shown here is derived from an EMBL/GenBank/DDBJ whole genome shotgun (WGS) entry which is preliminary data.</text>
</comment>
<reference evidence="3" key="1">
    <citation type="journal article" date="2021" name="PeerJ">
        <title>Extensive microbial diversity within the chicken gut microbiome revealed by metagenomics and culture.</title>
        <authorList>
            <person name="Gilroy R."/>
            <person name="Ravi A."/>
            <person name="Getino M."/>
            <person name="Pursley I."/>
            <person name="Horton D.L."/>
            <person name="Alikhan N.F."/>
            <person name="Baker D."/>
            <person name="Gharbi K."/>
            <person name="Hall N."/>
            <person name="Watson M."/>
            <person name="Adriaenssens E.M."/>
            <person name="Foster-Nyarko E."/>
            <person name="Jarju S."/>
            <person name="Secka A."/>
            <person name="Antonio M."/>
            <person name="Oren A."/>
            <person name="Chaudhuri R.R."/>
            <person name="La Ragione R."/>
            <person name="Hildebrand F."/>
            <person name="Pallen M.J."/>
        </authorList>
    </citation>
    <scope>NUCLEOTIDE SEQUENCE</scope>
    <source>
        <strain evidence="3">CHK173-259</strain>
    </source>
</reference>